<dbReference type="RefSeq" id="WP_054671439.1">
    <property type="nucleotide sequence ID" value="NZ_BMOF01000005.1"/>
</dbReference>
<comment type="caution">
    <text evidence="7">The sequence shown here is derived from an EMBL/GenBank/DDBJ whole genome shotgun (WGS) entry which is preliminary data.</text>
</comment>
<evidence type="ECO:0000313" key="8">
    <source>
        <dbReference type="Proteomes" id="UP000637720"/>
    </source>
</evidence>
<evidence type="ECO:0000256" key="6">
    <source>
        <dbReference type="SAM" id="Phobius"/>
    </source>
</evidence>
<feature type="transmembrane region" description="Helical" evidence="6">
    <location>
        <begin position="444"/>
        <end position="467"/>
    </location>
</feature>
<name>A0A8J3FAY1_9BACI</name>
<dbReference type="PANTHER" id="PTHR22550">
    <property type="entry name" value="SPORE GERMINATION PROTEIN"/>
    <property type="match status" value="1"/>
</dbReference>
<dbReference type="Proteomes" id="UP000637720">
    <property type="component" value="Unassembled WGS sequence"/>
</dbReference>
<reference evidence="7" key="1">
    <citation type="journal article" date="2014" name="Int. J. Syst. Evol. Microbiol.">
        <title>Complete genome sequence of Corynebacterium casei LMG S-19264T (=DSM 44701T), isolated from a smear-ripened cheese.</title>
        <authorList>
            <consortium name="US DOE Joint Genome Institute (JGI-PGF)"/>
            <person name="Walter F."/>
            <person name="Albersmeier A."/>
            <person name="Kalinowski J."/>
            <person name="Ruckert C."/>
        </authorList>
    </citation>
    <scope>NUCLEOTIDE SEQUENCE</scope>
    <source>
        <strain evidence="7">JCM 14719</strain>
    </source>
</reference>
<keyword evidence="6" id="KW-1133">Transmembrane helix</keyword>
<dbReference type="AlphaFoldDB" id="A0A8J3FAY1"/>
<keyword evidence="3 4" id="KW-0472">Membrane</keyword>
<proteinExistence type="inferred from homology"/>
<gene>
    <name evidence="7" type="ORF">GCM10007043_05000</name>
</gene>
<evidence type="ECO:0000313" key="7">
    <source>
        <dbReference type="EMBL" id="GGJ94185.1"/>
    </source>
</evidence>
<keyword evidence="8" id="KW-1185">Reference proteome</keyword>
<reference evidence="7" key="2">
    <citation type="submission" date="2020-09" db="EMBL/GenBank/DDBJ databases">
        <authorList>
            <person name="Sun Q."/>
            <person name="Ohkuma M."/>
        </authorList>
    </citation>
    <scope>NUCLEOTIDE SEQUENCE</scope>
    <source>
        <strain evidence="7">JCM 14719</strain>
    </source>
</reference>
<evidence type="ECO:0000256" key="5">
    <source>
        <dbReference type="SAM" id="MobiDB-lite"/>
    </source>
</evidence>
<evidence type="ECO:0000256" key="2">
    <source>
        <dbReference type="ARBA" id="ARBA00005278"/>
    </source>
</evidence>
<comment type="similarity">
    <text evidence="2 4">Belongs to the GerABKA family.</text>
</comment>
<evidence type="ECO:0000256" key="3">
    <source>
        <dbReference type="ARBA" id="ARBA00023136"/>
    </source>
</evidence>
<accession>A0A8J3FAY1</accession>
<dbReference type="PANTHER" id="PTHR22550:SF5">
    <property type="entry name" value="LEUCINE ZIPPER PROTEIN 4"/>
    <property type="match status" value="1"/>
</dbReference>
<dbReference type="Pfam" id="PF03323">
    <property type="entry name" value="GerA"/>
    <property type="match status" value="1"/>
</dbReference>
<dbReference type="EMBL" id="BMOF01000005">
    <property type="protein sequence ID" value="GGJ94185.1"/>
    <property type="molecule type" value="Genomic_DNA"/>
</dbReference>
<feature type="transmembrane region" description="Helical" evidence="6">
    <location>
        <begin position="413"/>
        <end position="432"/>
    </location>
</feature>
<evidence type="ECO:0000256" key="1">
    <source>
        <dbReference type="ARBA" id="ARBA00004141"/>
    </source>
</evidence>
<feature type="transmembrane region" description="Helical" evidence="6">
    <location>
        <begin position="317"/>
        <end position="336"/>
    </location>
</feature>
<sequence>MWKGKRKQKKQALTDRPELRAYFDQKIEARAEDTPIHTRVDENVSRIQDWLGHPPDLLVRQLHIRGKTPAAIVYFDVLVDTRHLNEHILNPLLTGEEDGNAPYVGLPKLWDVLQVGSLREVERMADALRALLSGCALLFVQGASRAVAIDIKGWEMRSVDEPRAESVVRGPREALMENAHVNLGLLRARMRDPDLRVERRVFGQRTQTDVYILYIDGIVNTKALAELKRRLDNIRIDGMLDSGYLEELIEDSSWSPFPQVQATERPDKVAAHLLEGKIAILVNGSPLALIVPAVFHQFYHAAEDYYERALIASLVRIIRLFSLIISLLLPSLYIAFVSFHPEMLPTELAIAMAAGRATVPFPSIIEALIMEVMIEILREASVRLPGPIGPTIGIVGGLVIGESAVRAGLVSPLMVIIVAVTTIGSFAIPSYSAAIPLRMLRFPLMFISASFGLYGLMIGVLLILLHLSTLKSFGVPYLAPLTPFRPTDSKDVLLRFPWTWLRTRPQMFRPRQDIRNATPNRQPSDEEGSPA</sequence>
<dbReference type="GO" id="GO:0009847">
    <property type="term" value="P:spore germination"/>
    <property type="evidence" value="ECO:0007669"/>
    <property type="project" value="UniProtKB-UniRule"/>
</dbReference>
<dbReference type="PIRSF" id="PIRSF005690">
    <property type="entry name" value="GerBA"/>
    <property type="match status" value="1"/>
</dbReference>
<dbReference type="InterPro" id="IPR050768">
    <property type="entry name" value="UPF0353/GerABKA_families"/>
</dbReference>
<dbReference type="InterPro" id="IPR004995">
    <property type="entry name" value="Spore_Ger"/>
</dbReference>
<comment type="subcellular location">
    <subcellularLocation>
        <location evidence="4">Cell membrane</location>
    </subcellularLocation>
    <subcellularLocation>
        <location evidence="1">Membrane</location>
        <topology evidence="1">Multi-pass membrane protein</topology>
    </subcellularLocation>
</comment>
<keyword evidence="6" id="KW-0812">Transmembrane</keyword>
<evidence type="ECO:0000256" key="4">
    <source>
        <dbReference type="PIRNR" id="PIRNR005690"/>
    </source>
</evidence>
<feature type="region of interest" description="Disordered" evidence="5">
    <location>
        <begin position="511"/>
        <end position="531"/>
    </location>
</feature>
<dbReference type="GO" id="GO:0005886">
    <property type="term" value="C:plasma membrane"/>
    <property type="evidence" value="ECO:0007669"/>
    <property type="project" value="UniProtKB-SubCell"/>
</dbReference>
<protein>
    <submittedName>
        <fullName evidence="7">Spore germination protein</fullName>
    </submittedName>
</protein>
<organism evidence="7 8">
    <name type="scientific">Calditerricola satsumensis</name>
    <dbReference type="NCBI Taxonomy" id="373054"/>
    <lineage>
        <taxon>Bacteria</taxon>
        <taxon>Bacillati</taxon>
        <taxon>Bacillota</taxon>
        <taxon>Bacilli</taxon>
        <taxon>Bacillales</taxon>
        <taxon>Bacillaceae</taxon>
        <taxon>Calditerricola</taxon>
    </lineage>
</organism>